<organism evidence="1 2">
    <name type="scientific">Longivirga aurantiaca</name>
    <dbReference type="NCBI Taxonomy" id="1837743"/>
    <lineage>
        <taxon>Bacteria</taxon>
        <taxon>Bacillati</taxon>
        <taxon>Actinomycetota</taxon>
        <taxon>Actinomycetes</taxon>
        <taxon>Sporichthyales</taxon>
        <taxon>Sporichthyaceae</taxon>
        <taxon>Longivirga</taxon>
    </lineage>
</organism>
<protein>
    <recommendedName>
        <fullName evidence="3">Transposase</fullName>
    </recommendedName>
</protein>
<evidence type="ECO:0000313" key="1">
    <source>
        <dbReference type="EMBL" id="MFC6236856.1"/>
    </source>
</evidence>
<evidence type="ECO:0000313" key="2">
    <source>
        <dbReference type="Proteomes" id="UP001596138"/>
    </source>
</evidence>
<comment type="caution">
    <text evidence="1">The sequence shown here is derived from an EMBL/GenBank/DDBJ whole genome shotgun (WGS) entry which is preliminary data.</text>
</comment>
<dbReference type="EMBL" id="JBHSTI010000002">
    <property type="protein sequence ID" value="MFC6236856.1"/>
    <property type="molecule type" value="Genomic_DNA"/>
</dbReference>
<reference evidence="2" key="1">
    <citation type="journal article" date="2019" name="Int. J. Syst. Evol. Microbiol.">
        <title>The Global Catalogue of Microorganisms (GCM) 10K type strain sequencing project: providing services to taxonomists for standard genome sequencing and annotation.</title>
        <authorList>
            <consortium name="The Broad Institute Genomics Platform"/>
            <consortium name="The Broad Institute Genome Sequencing Center for Infectious Disease"/>
            <person name="Wu L."/>
            <person name="Ma J."/>
        </authorList>
    </citation>
    <scope>NUCLEOTIDE SEQUENCE [LARGE SCALE GENOMIC DNA]</scope>
    <source>
        <strain evidence="2">CGMCC 4.7317</strain>
    </source>
</reference>
<evidence type="ECO:0008006" key="3">
    <source>
        <dbReference type="Google" id="ProtNLM"/>
    </source>
</evidence>
<proteinExistence type="predicted"/>
<name>A0ABW1SWS0_9ACTN</name>
<gene>
    <name evidence="1" type="ORF">ACFQGU_03130</name>
</gene>
<dbReference type="RefSeq" id="WP_386763889.1">
    <property type="nucleotide sequence ID" value="NZ_JBHSTI010000002.1"/>
</dbReference>
<sequence length="78" mass="8413">MSPTRGERRRASAWAFSDRLTRLAAKVVGPAQLGDIDHATVVDSELPATPCASCGKPLSSHALERTTDAKMRLYCPTD</sequence>
<dbReference type="Proteomes" id="UP001596138">
    <property type="component" value="Unassembled WGS sequence"/>
</dbReference>
<keyword evidence="2" id="KW-1185">Reference proteome</keyword>
<accession>A0ABW1SWS0</accession>